<dbReference type="HOGENOM" id="CLU_2007062_0_0_1"/>
<dbReference type="EMBL" id="CM000882">
    <property type="protein sequence ID" value="KQJ93951.1"/>
    <property type="molecule type" value="Genomic_DNA"/>
</dbReference>
<evidence type="ECO:0000256" key="1">
    <source>
        <dbReference type="SAM" id="SignalP"/>
    </source>
</evidence>
<accession>I1HYK5</accession>
<dbReference type="EnsemblPlants" id="KQJ93951">
    <property type="protein sequence ID" value="KQJ93951"/>
    <property type="gene ID" value="BRADI_3g07680v3"/>
</dbReference>
<dbReference type="Proteomes" id="UP000008810">
    <property type="component" value="Chromosome 3"/>
</dbReference>
<evidence type="ECO:0000313" key="3">
    <source>
        <dbReference type="EnsemblPlants" id="KQJ93951"/>
    </source>
</evidence>
<dbReference type="AlphaFoldDB" id="I1HYK5"/>
<keyword evidence="1" id="KW-0732">Signal</keyword>
<reference evidence="3" key="3">
    <citation type="submission" date="2018-08" db="UniProtKB">
        <authorList>
            <consortium name="EnsemblPlants"/>
        </authorList>
    </citation>
    <scope>IDENTIFICATION</scope>
    <source>
        <strain evidence="3">cv. Bd21</strain>
    </source>
</reference>
<proteinExistence type="predicted"/>
<dbReference type="InParanoid" id="I1HYK5"/>
<gene>
    <name evidence="2" type="ORF">BRADI_3g07680v3</name>
</gene>
<name>I1HYK5_BRADI</name>
<sequence>MAGHWAPLPLALALALAVPRRVALYCVPIGGRLCSAGVLSGALNPCVKLSLPCYGLYNTFFVTSPWVSANGEDFREADREARFCFYCCLSFFQEAMEKGMQWMWILFLMLHSEASELPSRGILS</sequence>
<feature type="chain" id="PRO_5014094922" evidence="1">
    <location>
        <begin position="24"/>
        <end position="124"/>
    </location>
</feature>
<reference evidence="2" key="2">
    <citation type="submission" date="2017-06" db="EMBL/GenBank/DDBJ databases">
        <title>WGS assembly of Brachypodium distachyon.</title>
        <authorList>
            <consortium name="The International Brachypodium Initiative"/>
            <person name="Lucas S."/>
            <person name="Harmon-Smith M."/>
            <person name="Lail K."/>
            <person name="Tice H."/>
            <person name="Grimwood J."/>
            <person name="Bruce D."/>
            <person name="Barry K."/>
            <person name="Shu S."/>
            <person name="Lindquist E."/>
            <person name="Wang M."/>
            <person name="Pitluck S."/>
            <person name="Vogel J.P."/>
            <person name="Garvin D.F."/>
            <person name="Mockler T.C."/>
            <person name="Schmutz J."/>
            <person name="Rokhsar D."/>
            <person name="Bevan M.W."/>
        </authorList>
    </citation>
    <scope>NUCLEOTIDE SEQUENCE</scope>
    <source>
        <strain evidence="2">Bd21</strain>
    </source>
</reference>
<evidence type="ECO:0000313" key="2">
    <source>
        <dbReference type="EMBL" id="KQJ93951.1"/>
    </source>
</evidence>
<evidence type="ECO:0000313" key="4">
    <source>
        <dbReference type="Proteomes" id="UP000008810"/>
    </source>
</evidence>
<organism evidence="2">
    <name type="scientific">Brachypodium distachyon</name>
    <name type="common">Purple false brome</name>
    <name type="synonym">Trachynia distachya</name>
    <dbReference type="NCBI Taxonomy" id="15368"/>
    <lineage>
        <taxon>Eukaryota</taxon>
        <taxon>Viridiplantae</taxon>
        <taxon>Streptophyta</taxon>
        <taxon>Embryophyta</taxon>
        <taxon>Tracheophyta</taxon>
        <taxon>Spermatophyta</taxon>
        <taxon>Magnoliopsida</taxon>
        <taxon>Liliopsida</taxon>
        <taxon>Poales</taxon>
        <taxon>Poaceae</taxon>
        <taxon>BOP clade</taxon>
        <taxon>Pooideae</taxon>
        <taxon>Stipodae</taxon>
        <taxon>Brachypodieae</taxon>
        <taxon>Brachypodium</taxon>
    </lineage>
</organism>
<feature type="signal peptide" evidence="1">
    <location>
        <begin position="1"/>
        <end position="23"/>
    </location>
</feature>
<keyword evidence="4" id="KW-1185">Reference proteome</keyword>
<dbReference type="Gramene" id="KQJ93951">
    <property type="protein sequence ID" value="KQJ93951"/>
    <property type="gene ID" value="BRADI_3g07680v3"/>
</dbReference>
<reference evidence="2 3" key="1">
    <citation type="journal article" date="2010" name="Nature">
        <title>Genome sequencing and analysis of the model grass Brachypodium distachyon.</title>
        <authorList>
            <consortium name="International Brachypodium Initiative"/>
        </authorList>
    </citation>
    <scope>NUCLEOTIDE SEQUENCE [LARGE SCALE GENOMIC DNA]</scope>
    <source>
        <strain evidence="2 3">Bd21</strain>
    </source>
</reference>
<protein>
    <submittedName>
        <fullName evidence="2 3">Uncharacterized protein</fullName>
    </submittedName>
</protein>